<feature type="region of interest" description="Disordered" evidence="3">
    <location>
        <begin position="445"/>
        <end position="467"/>
    </location>
</feature>
<evidence type="ECO:0000259" key="4">
    <source>
        <dbReference type="PROSITE" id="PS50011"/>
    </source>
</evidence>
<keyword evidence="5" id="KW-0808">Transferase</keyword>
<feature type="compositionally biased region" description="Low complexity" evidence="3">
    <location>
        <begin position="447"/>
        <end position="467"/>
    </location>
</feature>
<dbReference type="OrthoDB" id="541276at2759"/>
<organism evidence="5 6">
    <name type="scientific">Mycena chlorophos</name>
    <name type="common">Agaric fungus</name>
    <name type="synonym">Agaricus chlorophos</name>
    <dbReference type="NCBI Taxonomy" id="658473"/>
    <lineage>
        <taxon>Eukaryota</taxon>
        <taxon>Fungi</taxon>
        <taxon>Dikarya</taxon>
        <taxon>Basidiomycota</taxon>
        <taxon>Agaricomycotina</taxon>
        <taxon>Agaricomycetes</taxon>
        <taxon>Agaricomycetidae</taxon>
        <taxon>Agaricales</taxon>
        <taxon>Marasmiineae</taxon>
        <taxon>Mycenaceae</taxon>
        <taxon>Mycena</taxon>
    </lineage>
</organism>
<dbReference type="SUPFAM" id="SSF56112">
    <property type="entry name" value="Protein kinase-like (PK-like)"/>
    <property type="match status" value="1"/>
</dbReference>
<dbReference type="GO" id="GO:0005524">
    <property type="term" value="F:ATP binding"/>
    <property type="evidence" value="ECO:0007669"/>
    <property type="project" value="UniProtKB-KW"/>
</dbReference>
<dbReference type="InterPro" id="IPR000719">
    <property type="entry name" value="Prot_kinase_dom"/>
</dbReference>
<keyword evidence="6" id="KW-1185">Reference proteome</keyword>
<protein>
    <submittedName>
        <fullName evidence="5">Serine/threonine protein kinase</fullName>
    </submittedName>
</protein>
<accession>A0A8H6WG41</accession>
<evidence type="ECO:0000256" key="3">
    <source>
        <dbReference type="SAM" id="MobiDB-lite"/>
    </source>
</evidence>
<keyword evidence="2" id="KW-0067">ATP-binding</keyword>
<dbReference type="SMART" id="SM00220">
    <property type="entry name" value="S_TKc"/>
    <property type="match status" value="1"/>
</dbReference>
<evidence type="ECO:0000313" key="6">
    <source>
        <dbReference type="Proteomes" id="UP000613580"/>
    </source>
</evidence>
<gene>
    <name evidence="5" type="ORF">HMN09_00477800</name>
</gene>
<dbReference type="GO" id="GO:0035556">
    <property type="term" value="P:intracellular signal transduction"/>
    <property type="evidence" value="ECO:0007669"/>
    <property type="project" value="TreeGrafter"/>
</dbReference>
<sequence length="502" mass="54699">MSPTQSETLPDLTGTLVDDGRYELIELRGAGAYGKLYAAHDRHSTSPSSVYALKCIRRPAHRSDSAAKFQARERHLHARVSHHANIVTLHRCFHTDAHVWIQFDMCDGGDVYGAIVAGRFYYQPMKIKRVFNGVVDAVLFCHKQGVYHRDVKPENLLLTGDGEVKLCDFGLATGSRISNDMDCGSCGYQTPESFSGPGRTSYSVEDSDKWALCILLLNLVSATSPWHSAKDVDDPGFLAFLRSSFATRTQRIRHLQIRDFLFDQPNLSLPNLLHNSLRQTLPSISIPLTRVMVKALNPDPSLRPSIESIRDEALSIGLYHTNVCLQSADGILAHASESDAESVICVQDGDDDDSSLSDGGFLGESIVDLPAQVAGPWQAPRPPTPGHRPQAAPLVGKRILKVVRKMSTVSRQKAKTKARRFSDVSSFAPGPPRAALAVQVDLGGEGSSDVSSVEEPPSKSGMKKSGSMKWLAGKLAGTWPRKRARALSVPASAAVRMDVVVQ</sequence>
<feature type="domain" description="Protein kinase" evidence="4">
    <location>
        <begin position="22"/>
        <end position="323"/>
    </location>
</feature>
<evidence type="ECO:0000256" key="1">
    <source>
        <dbReference type="ARBA" id="ARBA00022741"/>
    </source>
</evidence>
<dbReference type="PANTHER" id="PTHR24346">
    <property type="entry name" value="MAP/MICROTUBULE AFFINITY-REGULATING KINASE"/>
    <property type="match status" value="1"/>
</dbReference>
<dbReference type="PROSITE" id="PS00108">
    <property type="entry name" value="PROTEIN_KINASE_ST"/>
    <property type="match status" value="1"/>
</dbReference>
<dbReference type="GO" id="GO:0005737">
    <property type="term" value="C:cytoplasm"/>
    <property type="evidence" value="ECO:0007669"/>
    <property type="project" value="TreeGrafter"/>
</dbReference>
<keyword evidence="5" id="KW-0723">Serine/threonine-protein kinase</keyword>
<reference evidence="5" key="1">
    <citation type="submission" date="2020-05" db="EMBL/GenBank/DDBJ databases">
        <title>Mycena genomes resolve the evolution of fungal bioluminescence.</title>
        <authorList>
            <person name="Tsai I.J."/>
        </authorList>
    </citation>
    <scope>NUCLEOTIDE SEQUENCE</scope>
    <source>
        <strain evidence="5">110903Hualien_Pintung</strain>
    </source>
</reference>
<dbReference type="EMBL" id="JACAZE010000005">
    <property type="protein sequence ID" value="KAF7317414.1"/>
    <property type="molecule type" value="Genomic_DNA"/>
</dbReference>
<dbReference type="PANTHER" id="PTHR24346:SF30">
    <property type="entry name" value="MATERNAL EMBRYONIC LEUCINE ZIPPER KINASE"/>
    <property type="match status" value="1"/>
</dbReference>
<dbReference type="PROSITE" id="PS50011">
    <property type="entry name" value="PROTEIN_KINASE_DOM"/>
    <property type="match status" value="1"/>
</dbReference>
<keyword evidence="5" id="KW-0418">Kinase</keyword>
<dbReference type="AlphaFoldDB" id="A0A8H6WG41"/>
<dbReference type="InterPro" id="IPR011009">
    <property type="entry name" value="Kinase-like_dom_sf"/>
</dbReference>
<evidence type="ECO:0000313" key="5">
    <source>
        <dbReference type="EMBL" id="KAF7317414.1"/>
    </source>
</evidence>
<name>A0A8H6WG41_MYCCL</name>
<dbReference type="GO" id="GO:0004674">
    <property type="term" value="F:protein serine/threonine kinase activity"/>
    <property type="evidence" value="ECO:0007669"/>
    <property type="project" value="UniProtKB-KW"/>
</dbReference>
<dbReference type="Pfam" id="PF00069">
    <property type="entry name" value="Pkinase"/>
    <property type="match status" value="1"/>
</dbReference>
<evidence type="ECO:0000256" key="2">
    <source>
        <dbReference type="ARBA" id="ARBA00022840"/>
    </source>
</evidence>
<dbReference type="Gene3D" id="1.10.510.10">
    <property type="entry name" value="Transferase(Phosphotransferase) domain 1"/>
    <property type="match status" value="1"/>
</dbReference>
<keyword evidence="1" id="KW-0547">Nucleotide-binding</keyword>
<dbReference type="InterPro" id="IPR008271">
    <property type="entry name" value="Ser/Thr_kinase_AS"/>
</dbReference>
<proteinExistence type="predicted"/>
<dbReference type="Proteomes" id="UP000613580">
    <property type="component" value="Unassembled WGS sequence"/>
</dbReference>
<comment type="caution">
    <text evidence="5">The sequence shown here is derived from an EMBL/GenBank/DDBJ whole genome shotgun (WGS) entry which is preliminary data.</text>
</comment>